<gene>
    <name evidence="5 10" type="primary">panB</name>
    <name evidence="10" type="ORF">ACFQJ7_02915</name>
</gene>
<reference evidence="10 11" key="1">
    <citation type="journal article" date="2014" name="Int. J. Syst. Evol. Microbiol.">
        <title>Complete genome sequence of Corynebacterium casei LMG S-19264T (=DSM 44701T), isolated from a smear-ripened cheese.</title>
        <authorList>
            <consortium name="US DOE Joint Genome Institute (JGI-PGF)"/>
            <person name="Walter F."/>
            <person name="Albersmeier A."/>
            <person name="Kalinowski J."/>
            <person name="Ruckert C."/>
        </authorList>
    </citation>
    <scope>NUCLEOTIDE SEQUENCE [LARGE SCALE GENOMIC DNA]</scope>
    <source>
        <strain evidence="10 11">CGMCC 4.7215</strain>
    </source>
</reference>
<comment type="catalytic activity">
    <reaction evidence="5">
        <text>(6R)-5,10-methylene-5,6,7,8-tetrahydrofolate + 3-methyl-2-oxobutanoate + H2O = 2-dehydropantoate + (6S)-5,6,7,8-tetrahydrofolate</text>
        <dbReference type="Rhea" id="RHEA:11824"/>
        <dbReference type="ChEBI" id="CHEBI:11561"/>
        <dbReference type="ChEBI" id="CHEBI:11851"/>
        <dbReference type="ChEBI" id="CHEBI:15377"/>
        <dbReference type="ChEBI" id="CHEBI:15636"/>
        <dbReference type="ChEBI" id="CHEBI:57453"/>
        <dbReference type="EC" id="2.1.2.11"/>
    </reaction>
</comment>
<evidence type="ECO:0000313" key="10">
    <source>
        <dbReference type="EMBL" id="MFC7124992.1"/>
    </source>
</evidence>
<comment type="subcellular location">
    <subcellularLocation>
        <location evidence="5">Cytoplasm</location>
    </subcellularLocation>
</comment>
<organism evidence="10 11">
    <name type="scientific">Halovenus rubra</name>
    <dbReference type="NCBI Taxonomy" id="869890"/>
    <lineage>
        <taxon>Archaea</taxon>
        <taxon>Methanobacteriati</taxon>
        <taxon>Methanobacteriota</taxon>
        <taxon>Stenosarchaea group</taxon>
        <taxon>Halobacteria</taxon>
        <taxon>Halobacteriales</taxon>
        <taxon>Haloarculaceae</taxon>
        <taxon>Halovenus</taxon>
    </lineage>
</organism>
<feature type="binding site" evidence="5 8">
    <location>
        <position position="85"/>
    </location>
    <ligand>
        <name>Mg(2+)</name>
        <dbReference type="ChEBI" id="CHEBI:18420"/>
    </ligand>
</feature>
<dbReference type="PANTHER" id="PTHR20881">
    <property type="entry name" value="3-METHYL-2-OXOBUTANOATE HYDROXYMETHYLTRANSFERASE"/>
    <property type="match status" value="1"/>
</dbReference>
<accession>A0ABD5X4Q6</accession>
<dbReference type="PIRSF" id="PIRSF000388">
    <property type="entry name" value="Pantoate_hydroxy_MeTrfase"/>
    <property type="match status" value="1"/>
</dbReference>
<dbReference type="InterPro" id="IPR003700">
    <property type="entry name" value="Pantoate_hydroxy_MeTrfase"/>
</dbReference>
<evidence type="ECO:0000256" key="8">
    <source>
        <dbReference type="PIRSR" id="PIRSR000388-3"/>
    </source>
</evidence>
<dbReference type="NCBIfam" id="TIGR00222">
    <property type="entry name" value="panB"/>
    <property type="match status" value="1"/>
</dbReference>
<evidence type="ECO:0000256" key="5">
    <source>
        <dbReference type="HAMAP-Rule" id="MF_00156"/>
    </source>
</evidence>
<dbReference type="HAMAP" id="MF_00156">
    <property type="entry name" value="PanB"/>
    <property type="match status" value="1"/>
</dbReference>
<dbReference type="GO" id="GO:0003864">
    <property type="term" value="F:3-methyl-2-oxobutanoate hydroxymethyltransferase activity"/>
    <property type="evidence" value="ECO:0007669"/>
    <property type="project" value="UniProtKB-UniRule"/>
</dbReference>
<dbReference type="GO" id="GO:0015937">
    <property type="term" value="P:coenzyme A biosynthetic process"/>
    <property type="evidence" value="ECO:0007669"/>
    <property type="project" value="UniProtKB-UniRule"/>
</dbReference>
<feature type="binding site" evidence="5 7">
    <location>
        <position position="85"/>
    </location>
    <ligand>
        <name>3-methyl-2-oxobutanoate</name>
        <dbReference type="ChEBI" id="CHEBI:11851"/>
    </ligand>
</feature>
<evidence type="ECO:0000256" key="2">
    <source>
        <dbReference type="ARBA" id="ARBA00008676"/>
    </source>
</evidence>
<dbReference type="PANTHER" id="PTHR20881:SF0">
    <property type="entry name" value="3-METHYL-2-OXOBUTANOATE HYDROXYMETHYLTRANSFERASE"/>
    <property type="match status" value="1"/>
</dbReference>
<comment type="function">
    <text evidence="5">Catalyzes the reversible reaction in which hydroxymethyl group from 5,10-methylenetetrahydrofolate is transferred onto alpha-ketoisovalerate to form ketopantoate.</text>
</comment>
<evidence type="ECO:0000256" key="4">
    <source>
        <dbReference type="ARBA" id="ARBA00022993"/>
    </source>
</evidence>
<feature type="binding site" evidence="5 7">
    <location>
        <position position="115"/>
    </location>
    <ligand>
        <name>3-methyl-2-oxobutanoate</name>
        <dbReference type="ChEBI" id="CHEBI:11851"/>
    </ligand>
</feature>
<comment type="caution">
    <text evidence="10">The sequence shown here is derived from an EMBL/GenBank/DDBJ whole genome shotgun (WGS) entry which is preliminary data.</text>
</comment>
<evidence type="ECO:0000256" key="1">
    <source>
        <dbReference type="ARBA" id="ARBA00005033"/>
    </source>
</evidence>
<feature type="region of interest" description="Disordered" evidence="9">
    <location>
        <begin position="263"/>
        <end position="282"/>
    </location>
</feature>
<keyword evidence="5" id="KW-0963">Cytoplasm</keyword>
<feature type="active site" description="Proton acceptor" evidence="5 6">
    <location>
        <position position="190"/>
    </location>
</feature>
<keyword evidence="3 5" id="KW-0808">Transferase</keyword>
<feature type="compositionally biased region" description="Acidic residues" evidence="9">
    <location>
        <begin position="265"/>
        <end position="282"/>
    </location>
</feature>
<evidence type="ECO:0000256" key="7">
    <source>
        <dbReference type="PIRSR" id="PIRSR000388-2"/>
    </source>
</evidence>
<comment type="pathway">
    <text evidence="5">Cofactor biosynthesis; coenzyme A biosynthesis.</text>
</comment>
<dbReference type="EC" id="2.1.2.11" evidence="5"/>
<comment type="similarity">
    <text evidence="2 5">Belongs to the PanB family.</text>
</comment>
<dbReference type="AlphaFoldDB" id="A0ABD5X4Q6"/>
<feature type="binding site" evidence="5 8">
    <location>
        <position position="46"/>
    </location>
    <ligand>
        <name>Mg(2+)</name>
        <dbReference type="ChEBI" id="CHEBI:18420"/>
    </ligand>
</feature>
<dbReference type="GO" id="GO:0005737">
    <property type="term" value="C:cytoplasm"/>
    <property type="evidence" value="ECO:0007669"/>
    <property type="project" value="UniProtKB-SubCell"/>
</dbReference>
<dbReference type="Gene3D" id="3.20.20.60">
    <property type="entry name" value="Phosphoenolpyruvate-binding domains"/>
    <property type="match status" value="1"/>
</dbReference>
<dbReference type="RefSeq" id="WP_267638238.1">
    <property type="nucleotide sequence ID" value="NZ_JAODIY010000013.1"/>
</dbReference>
<evidence type="ECO:0000256" key="6">
    <source>
        <dbReference type="PIRSR" id="PIRSR000388-1"/>
    </source>
</evidence>
<dbReference type="InterPro" id="IPR040442">
    <property type="entry name" value="Pyrv_kinase-like_dom_sf"/>
</dbReference>
<dbReference type="SUPFAM" id="SSF51621">
    <property type="entry name" value="Phosphoenolpyruvate/pyruvate domain"/>
    <property type="match status" value="1"/>
</dbReference>
<comment type="subunit">
    <text evidence="5">Homodecamer; pentamer of dimers.</text>
</comment>
<feature type="binding site" evidence="5 8">
    <location>
        <position position="117"/>
    </location>
    <ligand>
        <name>Mg(2+)</name>
        <dbReference type="ChEBI" id="CHEBI:18420"/>
    </ligand>
</feature>
<proteinExistence type="inferred from homology"/>
<dbReference type="InterPro" id="IPR015813">
    <property type="entry name" value="Pyrv/PenolPyrv_kinase-like_dom"/>
</dbReference>
<evidence type="ECO:0000256" key="9">
    <source>
        <dbReference type="SAM" id="MobiDB-lite"/>
    </source>
</evidence>
<dbReference type="FunFam" id="3.20.20.60:FF:000003">
    <property type="entry name" value="3-methyl-2-oxobutanoate hydroxymethyltransferase"/>
    <property type="match status" value="1"/>
</dbReference>
<dbReference type="Pfam" id="PF02548">
    <property type="entry name" value="Pantoate_transf"/>
    <property type="match status" value="1"/>
</dbReference>
<keyword evidence="4 5" id="KW-0173">Coenzyme A biosynthesis</keyword>
<dbReference type="NCBIfam" id="NF001452">
    <property type="entry name" value="PRK00311.1"/>
    <property type="match status" value="1"/>
</dbReference>
<dbReference type="GO" id="GO:0046872">
    <property type="term" value="F:metal ion binding"/>
    <property type="evidence" value="ECO:0007669"/>
    <property type="project" value="UniProtKB-KW"/>
</dbReference>
<comment type="pathway">
    <text evidence="1">Cofactor biosynthesis; (R)-pantothenate biosynthesis; (R)-pantoate from 3-methyl-2-oxobutanoate: step 1/2.</text>
</comment>
<dbReference type="GO" id="GO:0015940">
    <property type="term" value="P:pantothenate biosynthetic process"/>
    <property type="evidence" value="ECO:0007669"/>
    <property type="project" value="UniProtKB-UniRule"/>
</dbReference>
<dbReference type="CDD" id="cd06557">
    <property type="entry name" value="KPHMT-like"/>
    <property type="match status" value="1"/>
</dbReference>
<comment type="cofactor">
    <cofactor evidence="5 8">
        <name>Mg(2+)</name>
        <dbReference type="ChEBI" id="CHEBI:18420"/>
    </cofactor>
    <text evidence="5 8">Binds 1 Mg(2+) ion per subunit.</text>
</comment>
<evidence type="ECO:0000256" key="3">
    <source>
        <dbReference type="ARBA" id="ARBA00022679"/>
    </source>
</evidence>
<keyword evidence="5 8" id="KW-0479">Metal-binding</keyword>
<dbReference type="EMBL" id="JBHSZQ010000002">
    <property type="protein sequence ID" value="MFC7124992.1"/>
    <property type="molecule type" value="Genomic_DNA"/>
</dbReference>
<feature type="binding site" evidence="5 7">
    <location>
        <begin position="46"/>
        <end position="47"/>
    </location>
    <ligand>
        <name>3-methyl-2-oxobutanoate</name>
        <dbReference type="ChEBI" id="CHEBI:11851"/>
    </ligand>
</feature>
<dbReference type="Proteomes" id="UP001596414">
    <property type="component" value="Unassembled WGS sequence"/>
</dbReference>
<sequence>MQDRMSVRDIWETYENDEALTMLTAYDAPIAEQVDLGGVDMILVGDSAADNHLGHDDTLPLTMEEALSNTAAVDRAVDNAMVIGDMPFLSYGASMEESVENAGRFMKEAGADAVKLETAPHGETTIEIIDRLTELGIPTMGHIGLTPQRMHQIGGPYIQGRGQTSSAAVDELVETAERLESAGVFTIVLETVTEEVGKRVTDAVDVPTIGIGAGRYVDGQVLVITDMLGLGGEAFKLSKQYADLDSEIRNAVGDYVAEVKNGEFPAEENTYDPLDDEPASDK</sequence>
<protein>
    <recommendedName>
        <fullName evidence="5">3-methyl-2-oxobutanoate hydroxymethyltransferase</fullName>
        <ecNumber evidence="5">2.1.2.11</ecNumber>
    </recommendedName>
    <alternativeName>
        <fullName evidence="5">Ketopantoate hydroxymethyltransferase</fullName>
        <shortName evidence="5">KPHMT</shortName>
    </alternativeName>
</protein>
<evidence type="ECO:0000313" key="11">
    <source>
        <dbReference type="Proteomes" id="UP001596414"/>
    </source>
</evidence>
<keyword evidence="5 8" id="KW-0460">Magnesium</keyword>
<name>A0ABD5X4Q6_9EURY</name>